<evidence type="ECO:0000313" key="4">
    <source>
        <dbReference type="EMBL" id="MDF9746222.1"/>
    </source>
</evidence>
<name>A0A9Q4Q3J1_9EURY</name>
<dbReference type="PRINTS" id="PR00080">
    <property type="entry name" value="SDRFAMILY"/>
</dbReference>
<organism evidence="4 5">
    <name type="scientific">Natrinema salsiterrestre</name>
    <dbReference type="NCBI Taxonomy" id="2950540"/>
    <lineage>
        <taxon>Archaea</taxon>
        <taxon>Methanobacteriati</taxon>
        <taxon>Methanobacteriota</taxon>
        <taxon>Stenosarchaea group</taxon>
        <taxon>Halobacteria</taxon>
        <taxon>Halobacteriales</taxon>
        <taxon>Natrialbaceae</taxon>
        <taxon>Natrinema</taxon>
    </lineage>
</organism>
<dbReference type="Pfam" id="PF00106">
    <property type="entry name" value="adh_short"/>
    <property type="match status" value="1"/>
</dbReference>
<dbReference type="FunFam" id="3.40.50.720:FF:000084">
    <property type="entry name" value="Short-chain dehydrogenase reductase"/>
    <property type="match status" value="1"/>
</dbReference>
<proteinExistence type="inferred from homology"/>
<dbReference type="CDD" id="cd05233">
    <property type="entry name" value="SDR_c"/>
    <property type="match status" value="1"/>
</dbReference>
<dbReference type="EMBL" id="JAMQOT010000003">
    <property type="protein sequence ID" value="MDF9746222.1"/>
    <property type="molecule type" value="Genomic_DNA"/>
</dbReference>
<dbReference type="PANTHER" id="PTHR44196">
    <property type="entry name" value="DEHYDROGENASE/REDUCTASE SDR FAMILY MEMBER 7B"/>
    <property type="match status" value="1"/>
</dbReference>
<evidence type="ECO:0000313" key="5">
    <source>
        <dbReference type="Proteomes" id="UP001154061"/>
    </source>
</evidence>
<dbReference type="PRINTS" id="PR00081">
    <property type="entry name" value="GDHRDH"/>
</dbReference>
<dbReference type="SUPFAM" id="SSF51735">
    <property type="entry name" value="NAD(P)-binding Rossmann-fold domains"/>
    <property type="match status" value="1"/>
</dbReference>
<reference evidence="4" key="1">
    <citation type="submission" date="2022-06" db="EMBL/GenBank/DDBJ databases">
        <title>Natrinema sp. a new haloarchaeum isolate from saline soil.</title>
        <authorList>
            <person name="Strakova D."/>
            <person name="Galisteo C."/>
            <person name="Sanchez-Porro C."/>
            <person name="Ventosa A."/>
        </authorList>
    </citation>
    <scope>NUCLEOTIDE SEQUENCE</scope>
    <source>
        <strain evidence="4">S1CR25-10</strain>
    </source>
</reference>
<keyword evidence="5" id="KW-1185">Reference proteome</keyword>
<dbReference type="InterPro" id="IPR036291">
    <property type="entry name" value="NAD(P)-bd_dom_sf"/>
</dbReference>
<dbReference type="Proteomes" id="UP001154061">
    <property type="component" value="Unassembled WGS sequence"/>
</dbReference>
<dbReference type="GO" id="GO:0016020">
    <property type="term" value="C:membrane"/>
    <property type="evidence" value="ECO:0007669"/>
    <property type="project" value="TreeGrafter"/>
</dbReference>
<evidence type="ECO:0000256" key="3">
    <source>
        <dbReference type="RuleBase" id="RU000363"/>
    </source>
</evidence>
<comment type="similarity">
    <text evidence="1 3">Belongs to the short-chain dehydrogenases/reductases (SDR) family.</text>
</comment>
<dbReference type="PANTHER" id="PTHR44196:SF1">
    <property type="entry name" value="DEHYDROGENASE_REDUCTASE SDR FAMILY MEMBER 7B"/>
    <property type="match status" value="1"/>
</dbReference>
<accession>A0A9Q4Q3J1</accession>
<comment type="caution">
    <text evidence="4">The sequence shown here is derived from an EMBL/GenBank/DDBJ whole genome shotgun (WGS) entry which is preliminary data.</text>
</comment>
<protein>
    <submittedName>
        <fullName evidence="4">SDR family oxidoreductase</fullName>
    </submittedName>
</protein>
<gene>
    <name evidence="4" type="ORF">NDI89_11570</name>
</gene>
<evidence type="ECO:0000256" key="1">
    <source>
        <dbReference type="ARBA" id="ARBA00006484"/>
    </source>
</evidence>
<dbReference type="RefSeq" id="WP_277521752.1">
    <property type="nucleotide sequence ID" value="NZ_JAMQOT010000003.1"/>
</dbReference>
<sequence>MSTKRPLAEKTAFITGASSGIGEATAEALAVQGADVALVARRESKLESIAERIEAETEQTALVLPTDVTDSDAVRDAVERTVDTFGQLDVLVNNAGIATGSDVTVETMPAEQYRTVMGVNVDGMFFVTQAAIPHLRETSGIAVFVASFAGQYPRPGAPIYAATKWWTRGFAHSLAGSLGADEIGVTVINPSEVRTEFGKEYRDQVSEDRYEPNEVTEPDAIGDAVAFAAQQEPPNVVSEMDLYRRDKFSNF</sequence>
<keyword evidence="2" id="KW-0560">Oxidoreductase</keyword>
<dbReference type="InterPro" id="IPR002347">
    <property type="entry name" value="SDR_fam"/>
</dbReference>
<dbReference type="Gene3D" id="3.40.50.720">
    <property type="entry name" value="NAD(P)-binding Rossmann-like Domain"/>
    <property type="match status" value="1"/>
</dbReference>
<dbReference type="AlphaFoldDB" id="A0A9Q4Q3J1"/>
<evidence type="ECO:0000256" key="2">
    <source>
        <dbReference type="ARBA" id="ARBA00023002"/>
    </source>
</evidence>
<dbReference type="GO" id="GO:0016491">
    <property type="term" value="F:oxidoreductase activity"/>
    <property type="evidence" value="ECO:0007669"/>
    <property type="project" value="UniProtKB-KW"/>
</dbReference>